<gene>
    <name evidence="1" type="ORF">EVA_21862</name>
</gene>
<name>J9BR50_9ZZZZ</name>
<comment type="caution">
    <text evidence="1">The sequence shown here is derived from an EMBL/GenBank/DDBJ whole genome shotgun (WGS) entry which is preliminary data.</text>
</comment>
<proteinExistence type="predicted"/>
<organism evidence="1">
    <name type="scientific">gut metagenome</name>
    <dbReference type="NCBI Taxonomy" id="749906"/>
    <lineage>
        <taxon>unclassified sequences</taxon>
        <taxon>metagenomes</taxon>
        <taxon>organismal metagenomes</taxon>
    </lineage>
</organism>
<dbReference type="EMBL" id="AMCI01009095">
    <property type="protein sequence ID" value="EJW90030.1"/>
    <property type="molecule type" value="Genomic_DNA"/>
</dbReference>
<protein>
    <submittedName>
        <fullName evidence="1">Uncharacterized protein</fullName>
    </submittedName>
</protein>
<dbReference type="AlphaFoldDB" id="J9BR50"/>
<evidence type="ECO:0000313" key="1">
    <source>
        <dbReference type="EMBL" id="EJW90030.1"/>
    </source>
</evidence>
<sequence>MLTFCLKYLNQPSISMTLTRSMGRVLFYKISVMP</sequence>
<reference evidence="1" key="1">
    <citation type="journal article" date="2012" name="PLoS ONE">
        <title>Gene sets for utilization of primary and secondary nutrition supplies in the distal gut of endangered iberian lynx.</title>
        <authorList>
            <person name="Alcaide M."/>
            <person name="Messina E."/>
            <person name="Richter M."/>
            <person name="Bargiela R."/>
            <person name="Peplies J."/>
            <person name="Huws S.A."/>
            <person name="Newbold C.J."/>
            <person name="Golyshin P.N."/>
            <person name="Simon M.A."/>
            <person name="Lopez G."/>
            <person name="Yakimov M.M."/>
            <person name="Ferrer M."/>
        </authorList>
    </citation>
    <scope>NUCLEOTIDE SEQUENCE</scope>
</reference>
<accession>J9BR50</accession>